<dbReference type="InterPro" id="IPR000873">
    <property type="entry name" value="AMP-dep_synth/lig_dom"/>
</dbReference>
<dbReference type="PROSITE" id="PS00455">
    <property type="entry name" value="AMP_BINDING"/>
    <property type="match status" value="1"/>
</dbReference>
<dbReference type="Gene3D" id="3.30.300.30">
    <property type="match status" value="1"/>
</dbReference>
<dbReference type="InterPro" id="IPR045851">
    <property type="entry name" value="AMP-bd_C_sf"/>
</dbReference>
<evidence type="ECO:0000313" key="6">
    <source>
        <dbReference type="Proteomes" id="UP000334019"/>
    </source>
</evidence>
<keyword evidence="6" id="KW-1185">Reference proteome</keyword>
<name>A0A5Q2RRE2_9ACTN</name>
<dbReference type="KEGG" id="atq:GH723_14520"/>
<dbReference type="InterPro" id="IPR020845">
    <property type="entry name" value="AMP-binding_CS"/>
</dbReference>
<accession>A0A5Q2RRE2</accession>
<dbReference type="GO" id="GO:0031956">
    <property type="term" value="F:medium-chain fatty acid-CoA ligase activity"/>
    <property type="evidence" value="ECO:0007669"/>
    <property type="project" value="TreeGrafter"/>
</dbReference>
<evidence type="ECO:0000256" key="2">
    <source>
        <dbReference type="ARBA" id="ARBA00022598"/>
    </source>
</evidence>
<dbReference type="EMBL" id="CP045851">
    <property type="protein sequence ID" value="QGG97131.1"/>
    <property type="molecule type" value="Genomic_DNA"/>
</dbReference>
<dbReference type="PANTHER" id="PTHR43201:SF5">
    <property type="entry name" value="MEDIUM-CHAIN ACYL-COA LIGASE ACSF2, MITOCHONDRIAL"/>
    <property type="match status" value="1"/>
</dbReference>
<dbReference type="GO" id="GO:0006631">
    <property type="term" value="P:fatty acid metabolic process"/>
    <property type="evidence" value="ECO:0007669"/>
    <property type="project" value="TreeGrafter"/>
</dbReference>
<organism evidence="5 6">
    <name type="scientific">Actinomarinicola tropica</name>
    <dbReference type="NCBI Taxonomy" id="2789776"/>
    <lineage>
        <taxon>Bacteria</taxon>
        <taxon>Bacillati</taxon>
        <taxon>Actinomycetota</taxon>
        <taxon>Acidimicrobiia</taxon>
        <taxon>Acidimicrobiales</taxon>
        <taxon>Iamiaceae</taxon>
        <taxon>Actinomarinicola</taxon>
    </lineage>
</organism>
<dbReference type="Proteomes" id="UP000334019">
    <property type="component" value="Chromosome"/>
</dbReference>
<feature type="domain" description="AMP-dependent synthetase/ligase" evidence="3">
    <location>
        <begin position="6"/>
        <end position="357"/>
    </location>
</feature>
<proteinExistence type="inferred from homology"/>
<evidence type="ECO:0000259" key="4">
    <source>
        <dbReference type="Pfam" id="PF13193"/>
    </source>
</evidence>
<reference evidence="5 6" key="1">
    <citation type="submission" date="2019-11" db="EMBL/GenBank/DDBJ databases">
        <authorList>
            <person name="He Y."/>
        </authorList>
    </citation>
    <scope>NUCLEOTIDE SEQUENCE [LARGE SCALE GENOMIC DNA]</scope>
    <source>
        <strain evidence="5 6">SCSIO 58843</strain>
    </source>
</reference>
<comment type="similarity">
    <text evidence="1">Belongs to the ATP-dependent AMP-binding enzyme family.</text>
</comment>
<sequence length="514" mass="55334">MLAAFWAARQPDVAAIVCEHGDRTFAELNANANKLTRALRARGVGAGDSLGFMMANRPEFAEVVNTTLRAGLRMTTINWHLTGEEAGYILDDCEAKVFVADARFAAAAREAATHAPGATVLVSVGGEIDGFETYESLIADEDGSDIPDPEVGSQMLYTSGTTGRPKGVNRPRSPEVAKLTAAAQLASPAGYVPGESVNLCTGPLYHAAPLAFSLSAPLAMGATVVLMDGWSAAETLELMQRHKVTHTHMVPTMFHRLLSLPADVREAADVSSVHYIIHGAAPCPVSVKKAIIEWFGPVVHEYYAATEGAGTTVDSHQWLEKPGTVGKPPTPDHIRILDEEGNDLPPGEIGTVFLKAPPGRFEYYKDPAKTESSYRDTHYTLGDVGYLDEDGFLFLTDRSANLIISGGVNVYPAEVEAELIAHPAVGDVAVIGVPDEEWGEKVVAVIEPQPDVEPTPELAQEIIAFAREHLAHYKCPRQVDFRPELPRHDNGKLYKRLLRDEYRAAAQAEGGAGA</sequence>
<dbReference type="Pfam" id="PF13193">
    <property type="entry name" value="AMP-binding_C"/>
    <property type="match status" value="1"/>
</dbReference>
<evidence type="ECO:0000256" key="1">
    <source>
        <dbReference type="ARBA" id="ARBA00006432"/>
    </source>
</evidence>
<keyword evidence="2" id="KW-0436">Ligase</keyword>
<dbReference type="PANTHER" id="PTHR43201">
    <property type="entry name" value="ACYL-COA SYNTHETASE"/>
    <property type="match status" value="1"/>
</dbReference>
<evidence type="ECO:0000259" key="3">
    <source>
        <dbReference type="Pfam" id="PF00501"/>
    </source>
</evidence>
<dbReference type="Pfam" id="PF00501">
    <property type="entry name" value="AMP-binding"/>
    <property type="match status" value="1"/>
</dbReference>
<dbReference type="InterPro" id="IPR042099">
    <property type="entry name" value="ANL_N_sf"/>
</dbReference>
<dbReference type="Gene3D" id="3.40.50.12780">
    <property type="entry name" value="N-terminal domain of ligase-like"/>
    <property type="match status" value="1"/>
</dbReference>
<feature type="domain" description="AMP-binding enzyme C-terminal" evidence="4">
    <location>
        <begin position="414"/>
        <end position="492"/>
    </location>
</feature>
<evidence type="ECO:0000313" key="5">
    <source>
        <dbReference type="EMBL" id="QGG97131.1"/>
    </source>
</evidence>
<dbReference type="SUPFAM" id="SSF56801">
    <property type="entry name" value="Acetyl-CoA synthetase-like"/>
    <property type="match status" value="1"/>
</dbReference>
<protein>
    <submittedName>
        <fullName evidence="5">AMP-binding protein</fullName>
    </submittedName>
</protein>
<dbReference type="AlphaFoldDB" id="A0A5Q2RRE2"/>
<dbReference type="InterPro" id="IPR025110">
    <property type="entry name" value="AMP-bd_C"/>
</dbReference>
<gene>
    <name evidence="5" type="ORF">GH723_14520</name>
</gene>